<dbReference type="Proteomes" id="UP000447434">
    <property type="component" value="Chromosome 4"/>
</dbReference>
<sequence>MKLFDHYLQLPCIFFIKERRSMTMSKGILVLFLSALIVCSVLTQDVEATNISYGAIGHDQDPGCSPKNPTSCQLPKANPSPPNSGS</sequence>
<comment type="caution">
    <text evidence="2">The sequence shown here is derived from an EMBL/GenBank/DDBJ whole genome shotgun (WGS) entry which is preliminary data.</text>
</comment>
<name>A0A6A4QPP1_LUPAL</name>
<organism evidence="2 3">
    <name type="scientific">Lupinus albus</name>
    <name type="common">White lupine</name>
    <name type="synonym">Lupinus termis</name>
    <dbReference type="NCBI Taxonomy" id="3870"/>
    <lineage>
        <taxon>Eukaryota</taxon>
        <taxon>Viridiplantae</taxon>
        <taxon>Streptophyta</taxon>
        <taxon>Embryophyta</taxon>
        <taxon>Tracheophyta</taxon>
        <taxon>Spermatophyta</taxon>
        <taxon>Magnoliopsida</taxon>
        <taxon>eudicotyledons</taxon>
        <taxon>Gunneridae</taxon>
        <taxon>Pentapetalae</taxon>
        <taxon>rosids</taxon>
        <taxon>fabids</taxon>
        <taxon>Fabales</taxon>
        <taxon>Fabaceae</taxon>
        <taxon>Papilionoideae</taxon>
        <taxon>50 kb inversion clade</taxon>
        <taxon>genistoids sensu lato</taxon>
        <taxon>core genistoids</taxon>
        <taxon>Genisteae</taxon>
        <taxon>Lupinus</taxon>
    </lineage>
</organism>
<evidence type="ECO:0000313" key="3">
    <source>
        <dbReference type="Proteomes" id="UP000447434"/>
    </source>
</evidence>
<feature type="region of interest" description="Disordered" evidence="1">
    <location>
        <begin position="60"/>
        <end position="86"/>
    </location>
</feature>
<protein>
    <recommendedName>
        <fullName evidence="4">Rapid ALkalinization Factor</fullName>
    </recommendedName>
</protein>
<keyword evidence="3" id="KW-1185">Reference proteome</keyword>
<evidence type="ECO:0000313" key="2">
    <source>
        <dbReference type="EMBL" id="KAE9615961.1"/>
    </source>
</evidence>
<dbReference type="AlphaFoldDB" id="A0A6A4QPP1"/>
<dbReference type="PANTHER" id="PTHR34270">
    <property type="entry name" value="PROTEIN RALF-LIKE 15-RELATED"/>
    <property type="match status" value="1"/>
</dbReference>
<proteinExistence type="predicted"/>
<gene>
    <name evidence="2" type="ORF">Lalb_Chr04g0260751</name>
</gene>
<reference evidence="3" key="1">
    <citation type="journal article" date="2020" name="Nat. Commun.">
        <title>Genome sequence of the cluster root forming white lupin.</title>
        <authorList>
            <person name="Hufnagel B."/>
            <person name="Marques A."/>
            <person name="Soriano A."/>
            <person name="Marques L."/>
            <person name="Divol F."/>
            <person name="Doumas P."/>
            <person name="Sallet E."/>
            <person name="Mancinotti D."/>
            <person name="Carrere S."/>
            <person name="Marande W."/>
            <person name="Arribat S."/>
            <person name="Keller J."/>
            <person name="Huneau C."/>
            <person name="Blein T."/>
            <person name="Aime D."/>
            <person name="Laguerre M."/>
            <person name="Taylor J."/>
            <person name="Schubert V."/>
            <person name="Nelson M."/>
            <person name="Geu-Flores F."/>
            <person name="Crespi M."/>
            <person name="Gallardo-Guerrero K."/>
            <person name="Delaux P.-M."/>
            <person name="Salse J."/>
            <person name="Berges H."/>
            <person name="Guyot R."/>
            <person name="Gouzy J."/>
            <person name="Peret B."/>
        </authorList>
    </citation>
    <scope>NUCLEOTIDE SEQUENCE [LARGE SCALE GENOMIC DNA]</scope>
    <source>
        <strain evidence="3">cv. Amiga</strain>
    </source>
</reference>
<dbReference type="PANTHER" id="PTHR34270:SF3">
    <property type="entry name" value="PROTEIN RALF-LIKE 16-RELATED"/>
    <property type="match status" value="1"/>
</dbReference>
<evidence type="ECO:0000256" key="1">
    <source>
        <dbReference type="SAM" id="MobiDB-lite"/>
    </source>
</evidence>
<evidence type="ECO:0008006" key="4">
    <source>
        <dbReference type="Google" id="ProtNLM"/>
    </source>
</evidence>
<dbReference type="EMBL" id="WOCE01000004">
    <property type="protein sequence ID" value="KAE9615961.1"/>
    <property type="molecule type" value="Genomic_DNA"/>
</dbReference>
<dbReference type="OrthoDB" id="1626802at2759"/>
<accession>A0A6A4QPP1</accession>